<keyword evidence="6" id="KW-1133">Transmembrane helix</keyword>
<keyword evidence="2 4" id="KW-0863">Zinc-finger</keyword>
<evidence type="ECO:0000256" key="5">
    <source>
        <dbReference type="SAM" id="MobiDB-lite"/>
    </source>
</evidence>
<evidence type="ECO:0000259" key="7">
    <source>
        <dbReference type="PROSITE" id="PS50089"/>
    </source>
</evidence>
<proteinExistence type="predicted"/>
<organism evidence="8">
    <name type="scientific">Lotharella globosa</name>
    <dbReference type="NCBI Taxonomy" id="91324"/>
    <lineage>
        <taxon>Eukaryota</taxon>
        <taxon>Sar</taxon>
        <taxon>Rhizaria</taxon>
        <taxon>Cercozoa</taxon>
        <taxon>Chlorarachniophyceae</taxon>
        <taxon>Lotharella</taxon>
    </lineage>
</organism>
<dbReference type="FunFam" id="3.30.40.10:FF:000388">
    <property type="entry name" value="Putative RING zinc finger domain superfamily protein"/>
    <property type="match status" value="1"/>
</dbReference>
<dbReference type="Gene3D" id="3.30.40.10">
    <property type="entry name" value="Zinc/RING finger domain, C3HC4 (zinc finger)"/>
    <property type="match status" value="1"/>
</dbReference>
<dbReference type="InterPro" id="IPR051834">
    <property type="entry name" value="RING_finger_E3_ligase"/>
</dbReference>
<dbReference type="InterPro" id="IPR013083">
    <property type="entry name" value="Znf_RING/FYVE/PHD"/>
</dbReference>
<dbReference type="GO" id="GO:0006511">
    <property type="term" value="P:ubiquitin-dependent protein catabolic process"/>
    <property type="evidence" value="ECO:0007669"/>
    <property type="project" value="TreeGrafter"/>
</dbReference>
<evidence type="ECO:0000256" key="1">
    <source>
        <dbReference type="ARBA" id="ARBA00022723"/>
    </source>
</evidence>
<dbReference type="GO" id="GO:0005634">
    <property type="term" value="C:nucleus"/>
    <property type="evidence" value="ECO:0007669"/>
    <property type="project" value="TreeGrafter"/>
</dbReference>
<feature type="region of interest" description="Disordered" evidence="5">
    <location>
        <begin position="30"/>
        <end position="64"/>
    </location>
</feature>
<evidence type="ECO:0000256" key="3">
    <source>
        <dbReference type="ARBA" id="ARBA00022833"/>
    </source>
</evidence>
<feature type="transmembrane region" description="Helical" evidence="6">
    <location>
        <begin position="154"/>
        <end position="173"/>
    </location>
</feature>
<protein>
    <recommendedName>
        <fullName evidence="7">RING-type domain-containing protein</fullName>
    </recommendedName>
</protein>
<sequence>MVAITLIFKICSRLAARQIRREEARQLPDIPYTLINDPNASDDNDEEKGLKPASERKTHDGADLANQQPINDTCVICLEEFTHGQQVKVLPCKHGFHGDCIDPWLAERSDQCPICKQSVLISPDRRICLCIPVDRCRACCAANNGNLSPRVTQMIMLLVVAFLAVIVALFFLYPA</sequence>
<gene>
    <name evidence="8" type="ORF">LGLO00237_LOCUS5707</name>
</gene>
<dbReference type="CDD" id="cd16454">
    <property type="entry name" value="RING-H2_PA-TM-RING"/>
    <property type="match status" value="1"/>
</dbReference>
<dbReference type="EMBL" id="HBIV01007677">
    <property type="protein sequence ID" value="CAE0652657.1"/>
    <property type="molecule type" value="Transcribed_RNA"/>
</dbReference>
<dbReference type="GO" id="GO:0061630">
    <property type="term" value="F:ubiquitin protein ligase activity"/>
    <property type="evidence" value="ECO:0007669"/>
    <property type="project" value="TreeGrafter"/>
</dbReference>
<evidence type="ECO:0000313" key="8">
    <source>
        <dbReference type="EMBL" id="CAE0652657.1"/>
    </source>
</evidence>
<dbReference type="InterPro" id="IPR001841">
    <property type="entry name" value="Znf_RING"/>
</dbReference>
<feature type="compositionally biased region" description="Basic and acidic residues" evidence="5">
    <location>
        <begin position="47"/>
        <end position="62"/>
    </location>
</feature>
<keyword evidence="6" id="KW-0472">Membrane</keyword>
<feature type="domain" description="RING-type" evidence="7">
    <location>
        <begin position="74"/>
        <end position="116"/>
    </location>
</feature>
<evidence type="ECO:0000256" key="2">
    <source>
        <dbReference type="ARBA" id="ARBA00022771"/>
    </source>
</evidence>
<dbReference type="SMART" id="SM00184">
    <property type="entry name" value="RING"/>
    <property type="match status" value="1"/>
</dbReference>
<name>A0A7S3YIF7_9EUKA</name>
<keyword evidence="1" id="KW-0479">Metal-binding</keyword>
<dbReference type="PANTHER" id="PTHR45931:SF3">
    <property type="entry name" value="RING ZINC FINGER-CONTAINING PROTEIN"/>
    <property type="match status" value="1"/>
</dbReference>
<dbReference type="PROSITE" id="PS50089">
    <property type="entry name" value="ZF_RING_2"/>
    <property type="match status" value="1"/>
</dbReference>
<keyword evidence="6" id="KW-0812">Transmembrane</keyword>
<dbReference type="GO" id="GO:0008270">
    <property type="term" value="F:zinc ion binding"/>
    <property type="evidence" value="ECO:0007669"/>
    <property type="project" value="UniProtKB-KW"/>
</dbReference>
<dbReference type="PANTHER" id="PTHR45931">
    <property type="entry name" value="SI:CH211-59O9.10"/>
    <property type="match status" value="1"/>
</dbReference>
<dbReference type="AlphaFoldDB" id="A0A7S3YIF7"/>
<dbReference type="Pfam" id="PF13639">
    <property type="entry name" value="zf-RING_2"/>
    <property type="match status" value="1"/>
</dbReference>
<evidence type="ECO:0000256" key="4">
    <source>
        <dbReference type="PROSITE-ProRule" id="PRU00175"/>
    </source>
</evidence>
<accession>A0A7S3YIF7</accession>
<dbReference type="SUPFAM" id="SSF57850">
    <property type="entry name" value="RING/U-box"/>
    <property type="match status" value="1"/>
</dbReference>
<reference evidence="8" key="1">
    <citation type="submission" date="2021-01" db="EMBL/GenBank/DDBJ databases">
        <authorList>
            <person name="Corre E."/>
            <person name="Pelletier E."/>
            <person name="Niang G."/>
            <person name="Scheremetjew M."/>
            <person name="Finn R."/>
            <person name="Kale V."/>
            <person name="Holt S."/>
            <person name="Cochrane G."/>
            <person name="Meng A."/>
            <person name="Brown T."/>
            <person name="Cohen L."/>
        </authorList>
    </citation>
    <scope>NUCLEOTIDE SEQUENCE</scope>
    <source>
        <strain evidence="8">CCCM811</strain>
    </source>
</reference>
<evidence type="ECO:0000256" key="6">
    <source>
        <dbReference type="SAM" id="Phobius"/>
    </source>
</evidence>
<keyword evidence="3" id="KW-0862">Zinc</keyword>